<proteinExistence type="predicted"/>
<dbReference type="SUPFAM" id="SSF56281">
    <property type="entry name" value="Metallo-hydrolase/oxidoreductase"/>
    <property type="match status" value="1"/>
</dbReference>
<dbReference type="CDD" id="cd07716">
    <property type="entry name" value="RNaseZ_short-form-like_MBL-fold"/>
    <property type="match status" value="1"/>
</dbReference>
<reference evidence="2 3" key="1">
    <citation type="submission" date="2013-10" db="EMBL/GenBank/DDBJ databases">
        <title>Complete genome sequence of Corynebacterium lactis DSM 45799(T), isolated from raw cow milk.</title>
        <authorList>
            <person name="Ruckert C."/>
            <person name="Albersmeier A."/>
            <person name="Lipski A."/>
            <person name="Kalinowski J."/>
        </authorList>
    </citation>
    <scope>NUCLEOTIDE SEQUENCE [LARGE SCALE GENOMIC DNA]</scope>
    <source>
        <strain evidence="2 3">RW2-5</strain>
    </source>
</reference>
<evidence type="ECO:0000313" key="3">
    <source>
        <dbReference type="Proteomes" id="UP000058446"/>
    </source>
</evidence>
<feature type="domain" description="Metallo-beta-lactamase" evidence="1">
    <location>
        <begin position="35"/>
        <end position="228"/>
    </location>
</feature>
<keyword evidence="3" id="KW-1185">Reference proteome</keyword>
<dbReference type="Gene3D" id="3.60.15.10">
    <property type="entry name" value="Ribonuclease Z/Hydroxyacylglutathione hydrolase-like"/>
    <property type="match status" value="1"/>
</dbReference>
<dbReference type="PANTHER" id="PTHR46018">
    <property type="entry name" value="ZINC PHOSPHODIESTERASE ELAC PROTEIN 1"/>
    <property type="match status" value="1"/>
</dbReference>
<gene>
    <name evidence="2" type="ORF">CLAC_03135</name>
</gene>
<dbReference type="GO" id="GO:0042781">
    <property type="term" value="F:3'-tRNA processing endoribonuclease activity"/>
    <property type="evidence" value="ECO:0007669"/>
    <property type="project" value="TreeGrafter"/>
</dbReference>
<dbReference type="EMBL" id="CP006841">
    <property type="protein sequence ID" value="ALA66898.1"/>
    <property type="molecule type" value="Genomic_DNA"/>
</dbReference>
<dbReference type="AlphaFoldDB" id="A0A0K2GYZ3"/>
<dbReference type="InterPro" id="IPR036866">
    <property type="entry name" value="RibonucZ/Hydroxyglut_hydro"/>
</dbReference>
<protein>
    <recommendedName>
        <fullName evidence="1">Metallo-beta-lactamase domain-containing protein</fullName>
    </recommendedName>
</protein>
<dbReference type="PATRIC" id="fig|1408189.4.peg.625"/>
<dbReference type="OrthoDB" id="9800940at2"/>
<sequence>MRVKVLGCTGSMGGPLAPASGYFVQLDNGSSFVMDMGPGVLAELQKIADPAACDLVLSHVHPDHTADIPGLLVWRRFHPTAPAKSKNLFVGPDDIWERIGALCAATGDEGDRDLSDTFDNVVARPGQPLMIGGSEVDGGAVVTPYPMVHPVPTVGYRVEADGFVVAYSGDTAWTDALVDLARDADVFICEATWCKKTDGVPPNMHMSGYEAGQAASLAGVKKLVLTHIPPYADGQEALEAARTTFDGEIELAYLGQEFGSD</sequence>
<dbReference type="PANTHER" id="PTHR46018:SF4">
    <property type="entry name" value="METALLO-HYDROLASE YHFI-RELATED"/>
    <property type="match status" value="1"/>
</dbReference>
<evidence type="ECO:0000313" key="2">
    <source>
        <dbReference type="EMBL" id="ALA66898.1"/>
    </source>
</evidence>
<dbReference type="RefSeq" id="WP_053411642.1">
    <property type="nucleotide sequence ID" value="NZ_CP006841.1"/>
</dbReference>
<dbReference type="InterPro" id="IPR001279">
    <property type="entry name" value="Metallo-B-lactamas"/>
</dbReference>
<dbReference type="KEGG" id="clw:CLAC_03135"/>
<dbReference type="Proteomes" id="UP000058446">
    <property type="component" value="Chromosome"/>
</dbReference>
<accession>A0A0K2GYZ3</accession>
<dbReference type="STRING" id="1408189.CLAC_03135"/>
<name>A0A0K2GYZ3_9CORY</name>
<evidence type="ECO:0000259" key="1">
    <source>
        <dbReference type="Pfam" id="PF12706"/>
    </source>
</evidence>
<dbReference type="Pfam" id="PF12706">
    <property type="entry name" value="Lactamase_B_2"/>
    <property type="match status" value="1"/>
</dbReference>
<organism evidence="2 3">
    <name type="scientific">Corynebacterium lactis RW2-5</name>
    <dbReference type="NCBI Taxonomy" id="1408189"/>
    <lineage>
        <taxon>Bacteria</taxon>
        <taxon>Bacillati</taxon>
        <taxon>Actinomycetota</taxon>
        <taxon>Actinomycetes</taxon>
        <taxon>Mycobacteriales</taxon>
        <taxon>Corynebacteriaceae</taxon>
        <taxon>Corynebacterium</taxon>
    </lineage>
</organism>